<evidence type="ECO:0000313" key="4">
    <source>
        <dbReference type="Proteomes" id="UP001642464"/>
    </source>
</evidence>
<evidence type="ECO:0000256" key="1">
    <source>
        <dbReference type="SAM" id="Coils"/>
    </source>
</evidence>
<keyword evidence="1" id="KW-0175">Coiled coil</keyword>
<protein>
    <submittedName>
        <fullName evidence="3">Uncharacterized protein</fullName>
    </submittedName>
</protein>
<evidence type="ECO:0000256" key="2">
    <source>
        <dbReference type="SAM" id="MobiDB-lite"/>
    </source>
</evidence>
<reference evidence="3 4" key="1">
    <citation type="submission" date="2024-02" db="EMBL/GenBank/DDBJ databases">
        <authorList>
            <person name="Chen Y."/>
            <person name="Shah S."/>
            <person name="Dougan E. K."/>
            <person name="Thang M."/>
            <person name="Chan C."/>
        </authorList>
    </citation>
    <scope>NUCLEOTIDE SEQUENCE [LARGE SCALE GENOMIC DNA]</scope>
</reference>
<feature type="region of interest" description="Disordered" evidence="2">
    <location>
        <begin position="105"/>
        <end position="216"/>
    </location>
</feature>
<organism evidence="3 4">
    <name type="scientific">Durusdinium trenchii</name>
    <dbReference type="NCBI Taxonomy" id="1381693"/>
    <lineage>
        <taxon>Eukaryota</taxon>
        <taxon>Sar</taxon>
        <taxon>Alveolata</taxon>
        <taxon>Dinophyceae</taxon>
        <taxon>Suessiales</taxon>
        <taxon>Symbiodiniaceae</taxon>
        <taxon>Durusdinium</taxon>
    </lineage>
</organism>
<keyword evidence="4" id="KW-1185">Reference proteome</keyword>
<accession>A0ABP0JVU1</accession>
<feature type="compositionally biased region" description="Low complexity" evidence="2">
    <location>
        <begin position="27"/>
        <end position="38"/>
    </location>
</feature>
<feature type="compositionally biased region" description="Basic and acidic residues" evidence="2">
    <location>
        <begin position="200"/>
        <end position="216"/>
    </location>
</feature>
<feature type="region of interest" description="Disordered" evidence="2">
    <location>
        <begin position="66"/>
        <end position="86"/>
    </location>
</feature>
<comment type="caution">
    <text evidence="3">The sequence shown here is derived from an EMBL/GenBank/DDBJ whole genome shotgun (WGS) entry which is preliminary data.</text>
</comment>
<evidence type="ECO:0000313" key="3">
    <source>
        <dbReference type="EMBL" id="CAK9018243.1"/>
    </source>
</evidence>
<name>A0ABP0JVU1_9DINO</name>
<dbReference type="Proteomes" id="UP001642464">
    <property type="component" value="Unassembled WGS sequence"/>
</dbReference>
<feature type="compositionally biased region" description="Basic and acidic residues" evidence="2">
    <location>
        <begin position="131"/>
        <end position="192"/>
    </location>
</feature>
<gene>
    <name evidence="3" type="ORF">SCF082_LOCUS14000</name>
</gene>
<feature type="coiled-coil region" evidence="1">
    <location>
        <begin position="222"/>
        <end position="256"/>
    </location>
</feature>
<proteinExistence type="predicted"/>
<sequence length="373" mass="42141">MANPFWSRDLQERFVMERARPEDLPLVPEGDSGVSGVGESEEMIPDAHDLLDLLSLGVDQENLEEKSVDDGGRAISAGEDLDKGPQELWRDPQEELQTAIDIQPGWPEVKDDSGARSFAGPPMPPTSWMRRPVEGEERTMALRLKERRPCGDHRIPGQQPEKHQRLDQGKSQRDHLTRVDGHQKAEQQEDRGVPGQQLGEHQRLDQGKGRRDRLGRDDDLQRAIELQVVEELRRQNEELRNEVRALNEKIARGQRHRDRTPGPKTPTTAMLTPMEQPVQVNCRRFHLGHGRSLSRGAQRKSGRVGNVDNVNYKDETAEYITWTMGCWGRLETYIGKVVGAGCTDMQVLTAGSIPDGMNYVTVKDKRDLAPPLE</sequence>
<feature type="region of interest" description="Disordered" evidence="2">
    <location>
        <begin position="21"/>
        <end position="40"/>
    </location>
</feature>
<dbReference type="EMBL" id="CAXAMM010008713">
    <property type="protein sequence ID" value="CAK9018243.1"/>
    <property type="molecule type" value="Genomic_DNA"/>
</dbReference>